<feature type="transmembrane region" description="Helical" evidence="5">
    <location>
        <begin position="164"/>
        <end position="188"/>
    </location>
</feature>
<dbReference type="Proteomes" id="UP000019384">
    <property type="component" value="Unassembled WGS sequence"/>
</dbReference>
<dbReference type="Pfam" id="PF04193">
    <property type="entry name" value="PQ-loop"/>
    <property type="match status" value="1"/>
</dbReference>
<sequence length="267" mass="29912">MTNNATVSNVLGTIGTVLWCIQLSPQIYTNWKRKDTTGLPPIFMFLWAASGIPFSIYFTMKNSYIPMQVQPQMFTLLCTITWAQCLYYPPCSCPRKRVMIYVGSFLLISLGMEFGFIFWLKPVYRHGTHWPSLVFGILASIVLAAGLLPPYFELAKRKGRVVGINFFFLSMDCSGAVFSMCSVLVGTIDVMGMVLYAVIIVMEVGIFISHSIWYVRFRVLKKGEDIEGDPETGAIDKISSDITGNLVTANSNETKQSPVERKGFESL</sequence>
<proteinExistence type="predicted"/>
<dbReference type="AlphaFoldDB" id="W6MII3"/>
<dbReference type="OrthoDB" id="407617at2759"/>
<dbReference type="EMBL" id="HG793125">
    <property type="protein sequence ID" value="CDK24167.1"/>
    <property type="molecule type" value="Genomic_DNA"/>
</dbReference>
<organism evidence="6 7">
    <name type="scientific">Kuraishia capsulata CBS 1993</name>
    <dbReference type="NCBI Taxonomy" id="1382522"/>
    <lineage>
        <taxon>Eukaryota</taxon>
        <taxon>Fungi</taxon>
        <taxon>Dikarya</taxon>
        <taxon>Ascomycota</taxon>
        <taxon>Saccharomycotina</taxon>
        <taxon>Pichiomycetes</taxon>
        <taxon>Pichiales</taxon>
        <taxon>Pichiaceae</taxon>
        <taxon>Kuraishia</taxon>
    </lineage>
</organism>
<feature type="transmembrane region" description="Helical" evidence="5">
    <location>
        <begin position="42"/>
        <end position="60"/>
    </location>
</feature>
<comment type="subcellular location">
    <subcellularLocation>
        <location evidence="1">Membrane</location>
        <topology evidence="1">Multi-pass membrane protein</topology>
    </subcellularLocation>
</comment>
<dbReference type="HOGENOM" id="CLU_040201_4_0_1"/>
<evidence type="ECO:0000256" key="5">
    <source>
        <dbReference type="SAM" id="Phobius"/>
    </source>
</evidence>
<dbReference type="GeneID" id="34517572"/>
<dbReference type="InterPro" id="IPR051415">
    <property type="entry name" value="LAAT-1"/>
</dbReference>
<dbReference type="SMART" id="SM00679">
    <property type="entry name" value="CTNS"/>
    <property type="match status" value="2"/>
</dbReference>
<keyword evidence="2 5" id="KW-0812">Transmembrane</keyword>
<dbReference type="RefSeq" id="XP_022456184.1">
    <property type="nucleotide sequence ID" value="XM_022604635.1"/>
</dbReference>
<keyword evidence="3 5" id="KW-1133">Transmembrane helix</keyword>
<reference evidence="6" key="2">
    <citation type="submission" date="2014-02" db="EMBL/GenBank/DDBJ databases">
        <title>Complete DNA sequence of /Kuraishia capsulata/ illustrates novel genomic features among budding yeasts (/Saccharomycotina/).</title>
        <authorList>
            <person name="Morales L."/>
            <person name="Noel B."/>
            <person name="Porcel B."/>
            <person name="Marcet-Houben M."/>
            <person name="Hullo M-F."/>
            <person name="Sacerdot C."/>
            <person name="Tekaia F."/>
            <person name="Leh-Louis V."/>
            <person name="Despons L."/>
            <person name="Khanna V."/>
            <person name="Aury J-M."/>
            <person name="Barbe V."/>
            <person name="Couloux A."/>
            <person name="Labadie K."/>
            <person name="Pelletier E."/>
            <person name="Souciet J-L."/>
            <person name="Boekhout T."/>
            <person name="Gabaldon T."/>
            <person name="Wincker P."/>
            <person name="Dujon B."/>
        </authorList>
    </citation>
    <scope>NUCLEOTIDE SEQUENCE</scope>
    <source>
        <strain evidence="6">CBS 1993</strain>
    </source>
</reference>
<evidence type="ECO:0000256" key="2">
    <source>
        <dbReference type="ARBA" id="ARBA00022692"/>
    </source>
</evidence>
<dbReference type="PANTHER" id="PTHR16201">
    <property type="entry name" value="SEVEN TRANSMEMBRANE PROTEIN 1-RELATED"/>
    <property type="match status" value="1"/>
</dbReference>
<name>W6MII3_9ASCO</name>
<dbReference type="PANTHER" id="PTHR16201:SF37">
    <property type="entry name" value="PQ-LOOP REPEAT-CONTAINING PROTEIN"/>
    <property type="match status" value="1"/>
</dbReference>
<evidence type="ECO:0000313" key="6">
    <source>
        <dbReference type="EMBL" id="CDK24167.1"/>
    </source>
</evidence>
<gene>
    <name evidence="6" type="ORF">KUCA_T00000127001</name>
</gene>
<evidence type="ECO:0000256" key="3">
    <source>
        <dbReference type="ARBA" id="ARBA00022989"/>
    </source>
</evidence>
<keyword evidence="7" id="KW-1185">Reference proteome</keyword>
<feature type="transmembrane region" description="Helical" evidence="5">
    <location>
        <begin position="100"/>
        <end position="120"/>
    </location>
</feature>
<keyword evidence="4 5" id="KW-0472">Membrane</keyword>
<evidence type="ECO:0000256" key="4">
    <source>
        <dbReference type="ARBA" id="ARBA00023136"/>
    </source>
</evidence>
<dbReference type="InterPro" id="IPR006603">
    <property type="entry name" value="PQ-loop_rpt"/>
</dbReference>
<dbReference type="Gene3D" id="1.20.1280.290">
    <property type="match status" value="1"/>
</dbReference>
<feature type="transmembrane region" description="Helical" evidence="5">
    <location>
        <begin position="132"/>
        <end position="152"/>
    </location>
</feature>
<dbReference type="GO" id="GO:0005886">
    <property type="term" value="C:plasma membrane"/>
    <property type="evidence" value="ECO:0007669"/>
    <property type="project" value="EnsemblFungi"/>
</dbReference>
<accession>W6MII3</accession>
<evidence type="ECO:0000313" key="7">
    <source>
        <dbReference type="Proteomes" id="UP000019384"/>
    </source>
</evidence>
<reference evidence="6" key="1">
    <citation type="submission" date="2013-12" db="EMBL/GenBank/DDBJ databases">
        <authorList>
            <person name="Genoscope - CEA"/>
        </authorList>
    </citation>
    <scope>NUCLEOTIDE SEQUENCE</scope>
    <source>
        <strain evidence="6">CBS 1993</strain>
    </source>
</reference>
<protein>
    <submittedName>
        <fullName evidence="6">Uncharacterized protein</fullName>
    </submittedName>
</protein>
<feature type="transmembrane region" description="Helical" evidence="5">
    <location>
        <begin position="194"/>
        <end position="215"/>
    </location>
</feature>
<evidence type="ECO:0000256" key="1">
    <source>
        <dbReference type="ARBA" id="ARBA00004141"/>
    </source>
</evidence>